<gene>
    <name evidence="2" type="ORF">A2626_02015</name>
</gene>
<dbReference type="Proteomes" id="UP000177360">
    <property type="component" value="Unassembled WGS sequence"/>
</dbReference>
<dbReference type="EMBL" id="MHLZ01000001">
    <property type="protein sequence ID" value="OGZ20398.1"/>
    <property type="molecule type" value="Genomic_DNA"/>
</dbReference>
<dbReference type="AlphaFoldDB" id="A0A1G2E5N0"/>
<accession>A0A1G2E5N0</accession>
<feature type="transmembrane region" description="Helical" evidence="1">
    <location>
        <begin position="6"/>
        <end position="26"/>
    </location>
</feature>
<sequence>MYFDLFLWAYALIILFIAALCQIKYCPLLSKGQFKKIFCLLENPLLSKGQLRIFPIDLAPGSCYKKSIT</sequence>
<keyword evidence="1" id="KW-0812">Transmembrane</keyword>
<reference evidence="2 3" key="1">
    <citation type="journal article" date="2016" name="Nat. Commun.">
        <title>Thousands of microbial genomes shed light on interconnected biogeochemical processes in an aquifer system.</title>
        <authorList>
            <person name="Anantharaman K."/>
            <person name="Brown C.T."/>
            <person name="Hug L.A."/>
            <person name="Sharon I."/>
            <person name="Castelle C.J."/>
            <person name="Probst A.J."/>
            <person name="Thomas B.C."/>
            <person name="Singh A."/>
            <person name="Wilkins M.J."/>
            <person name="Karaoz U."/>
            <person name="Brodie E.L."/>
            <person name="Williams K.H."/>
            <person name="Hubbard S.S."/>
            <person name="Banfield J.F."/>
        </authorList>
    </citation>
    <scope>NUCLEOTIDE SEQUENCE [LARGE SCALE GENOMIC DNA]</scope>
</reference>
<evidence type="ECO:0000256" key="1">
    <source>
        <dbReference type="SAM" id="Phobius"/>
    </source>
</evidence>
<proteinExistence type="predicted"/>
<protein>
    <submittedName>
        <fullName evidence="2">Uncharacterized protein</fullName>
    </submittedName>
</protein>
<organism evidence="2 3">
    <name type="scientific">Candidatus Nealsonbacteria bacterium RIFCSPHIGHO2_01_FULL_38_55</name>
    <dbReference type="NCBI Taxonomy" id="1801664"/>
    <lineage>
        <taxon>Bacteria</taxon>
        <taxon>Candidatus Nealsoniibacteriota</taxon>
    </lineage>
</organism>
<keyword evidence="1" id="KW-0472">Membrane</keyword>
<name>A0A1G2E5N0_9BACT</name>
<comment type="caution">
    <text evidence="2">The sequence shown here is derived from an EMBL/GenBank/DDBJ whole genome shotgun (WGS) entry which is preliminary data.</text>
</comment>
<keyword evidence="1" id="KW-1133">Transmembrane helix</keyword>
<evidence type="ECO:0000313" key="3">
    <source>
        <dbReference type="Proteomes" id="UP000177360"/>
    </source>
</evidence>
<evidence type="ECO:0000313" key="2">
    <source>
        <dbReference type="EMBL" id="OGZ20398.1"/>
    </source>
</evidence>